<dbReference type="Proteomes" id="UP000433181">
    <property type="component" value="Unassembled WGS sequence"/>
</dbReference>
<dbReference type="AlphaFoldDB" id="A0A6I2UIE4"/>
<evidence type="ECO:0000256" key="1">
    <source>
        <dbReference type="SAM" id="MobiDB-lite"/>
    </source>
</evidence>
<evidence type="ECO:0000313" key="2">
    <source>
        <dbReference type="EMBL" id="MSU09350.1"/>
    </source>
</evidence>
<gene>
    <name evidence="2" type="ORF">FYJ84_10170</name>
</gene>
<comment type="caution">
    <text evidence="2">The sequence shown here is derived from an EMBL/GenBank/DDBJ whole genome shotgun (WGS) entry which is preliminary data.</text>
</comment>
<sequence length="337" mass="39050">MRRILTCRAWGGISAWQQEVLQVQAMAKQTAERNGKLESVGDIFIQSLKTMKIGKEFKQHLVVYQWQTLVGKDIAAHARAVKLEFKKLFIRTTHPAWAEQLKYMEYDIKQKINSHFGEELVQELIFTGQPGWYISQENTLYKEDESRHLGKQLKKIQLSDEELAAIRESCSSIEDEEMRSAAMRLGCNVRRMLRYRQKSYWHPCASEGCGSICPPAEEYCYSCKRRMKEKKAEKIQQLLLDMPWAKYGEVLQEVSCSQQEFQSQRLILLQRLASRVDYGDVESIEAKTLVMLYRSLPPEQLSDEVVKKTMSRLRRDVRYVPKQKAGGREAPSKGAGK</sequence>
<keyword evidence="3" id="KW-1185">Reference proteome</keyword>
<proteinExistence type="predicted"/>
<dbReference type="EMBL" id="VUNR01000021">
    <property type="protein sequence ID" value="MSU09350.1"/>
    <property type="molecule type" value="Genomic_DNA"/>
</dbReference>
<dbReference type="PANTHER" id="PTHR36456:SF1">
    <property type="entry name" value="UPF0232 PROTEIN SCO3875"/>
    <property type="match status" value="1"/>
</dbReference>
<protein>
    <submittedName>
        <fullName evidence="2">DUF721 domain-containing protein</fullName>
    </submittedName>
</protein>
<evidence type="ECO:0000313" key="3">
    <source>
        <dbReference type="Proteomes" id="UP000433181"/>
    </source>
</evidence>
<name>A0A6I2UIE4_9FIRM</name>
<dbReference type="PANTHER" id="PTHR36456">
    <property type="entry name" value="UPF0232 PROTEIN SCO3875"/>
    <property type="match status" value="1"/>
</dbReference>
<feature type="region of interest" description="Disordered" evidence="1">
    <location>
        <begin position="317"/>
        <end position="337"/>
    </location>
</feature>
<dbReference type="Pfam" id="PF05258">
    <property type="entry name" value="DciA"/>
    <property type="match status" value="1"/>
</dbReference>
<reference evidence="2 3" key="1">
    <citation type="submission" date="2019-08" db="EMBL/GenBank/DDBJ databases">
        <title>In-depth cultivation of the pig gut microbiome towards novel bacterial diversity and tailored functional studies.</title>
        <authorList>
            <person name="Wylensek D."/>
            <person name="Hitch T.C.A."/>
            <person name="Clavel T."/>
        </authorList>
    </citation>
    <scope>NUCLEOTIDE SEQUENCE [LARGE SCALE GENOMIC DNA]</scope>
    <source>
        <strain evidence="2 3">WCA-693-APC-5D-A</strain>
    </source>
</reference>
<organism evidence="2 3">
    <name type="scientific">Anaerovibrio slackiae</name>
    <dbReference type="NCBI Taxonomy" id="2652309"/>
    <lineage>
        <taxon>Bacteria</taxon>
        <taxon>Bacillati</taxon>
        <taxon>Bacillota</taxon>
        <taxon>Negativicutes</taxon>
        <taxon>Selenomonadales</taxon>
        <taxon>Selenomonadaceae</taxon>
        <taxon>Anaerovibrio</taxon>
    </lineage>
</organism>
<dbReference type="InterPro" id="IPR007922">
    <property type="entry name" value="DciA-like"/>
</dbReference>
<accession>A0A6I2UIE4</accession>